<dbReference type="PATRIC" id="fig|1333534.5.peg.4353"/>
<sequence>MFPFKLQITLIVLSILLLFLLINMIKKYELQLRYALLWIFLVFLMLIVSIFPGIAFYFTQAFGFETPSNFVFLLGILSALIIIFSLTVSISNLANKLRQISQEVGLLKNEIEKMKKN</sequence>
<keyword evidence="2" id="KW-0472">Membrane</keyword>
<accession>A0A0F7FDE1</accession>
<feature type="coiled-coil region" evidence="1">
    <location>
        <begin position="90"/>
        <end position="117"/>
    </location>
</feature>
<feature type="transmembrane region" description="Helical" evidence="2">
    <location>
        <begin position="6"/>
        <end position="25"/>
    </location>
</feature>
<dbReference type="Proteomes" id="UP000034189">
    <property type="component" value="Chromosome"/>
</dbReference>
<keyword evidence="1" id="KW-0175">Coiled coil</keyword>
<dbReference type="HOGENOM" id="CLU_134280_2_1_9"/>
<dbReference type="OrthoDB" id="2648458at2"/>
<organism evidence="3 4">
    <name type="scientific">Paenibacillus durus ATCC 35681</name>
    <dbReference type="NCBI Taxonomy" id="1333534"/>
    <lineage>
        <taxon>Bacteria</taxon>
        <taxon>Bacillati</taxon>
        <taxon>Bacillota</taxon>
        <taxon>Bacilli</taxon>
        <taxon>Bacillales</taxon>
        <taxon>Paenibacillaceae</taxon>
        <taxon>Paenibacillus</taxon>
    </lineage>
</organism>
<proteinExistence type="predicted"/>
<dbReference type="InterPro" id="IPR019277">
    <property type="entry name" value="DUF2304"/>
</dbReference>
<gene>
    <name evidence="3" type="ORF">VK70_19860</name>
</gene>
<feature type="transmembrane region" description="Helical" evidence="2">
    <location>
        <begin position="70"/>
        <end position="90"/>
    </location>
</feature>
<reference evidence="3 4" key="2">
    <citation type="journal article" date="2016" name="Genome Announc.">
        <title>Genome Sequence of a Gram-Positive Diazotroph, Paenibacillus durus Type Strain ATCC 35681.</title>
        <authorList>
            <person name="Halim M.A."/>
            <person name="Rahman A.Y."/>
            <person name="Sim K.S."/>
            <person name="Yam H.C."/>
            <person name="Rahim A.A."/>
            <person name="Ghazali A.H."/>
            <person name="Najimudin N."/>
        </authorList>
    </citation>
    <scope>NUCLEOTIDE SEQUENCE [LARGE SCALE GENOMIC DNA]</scope>
    <source>
        <strain evidence="3 4">ATCC 35681</strain>
    </source>
</reference>
<protein>
    <recommendedName>
        <fullName evidence="5">DUF2304 domain-containing protein</fullName>
    </recommendedName>
</protein>
<keyword evidence="2" id="KW-0812">Transmembrane</keyword>
<evidence type="ECO:0008006" key="5">
    <source>
        <dbReference type="Google" id="ProtNLM"/>
    </source>
</evidence>
<dbReference type="EMBL" id="CP011114">
    <property type="protein sequence ID" value="AKG36509.1"/>
    <property type="molecule type" value="Genomic_DNA"/>
</dbReference>
<dbReference type="RefSeq" id="WP_025699240.1">
    <property type="nucleotide sequence ID" value="NZ_ASQQ01000659.1"/>
</dbReference>
<dbReference type="Pfam" id="PF10066">
    <property type="entry name" value="DUF2304"/>
    <property type="match status" value="1"/>
</dbReference>
<feature type="transmembrane region" description="Helical" evidence="2">
    <location>
        <begin position="37"/>
        <end position="58"/>
    </location>
</feature>
<evidence type="ECO:0000256" key="1">
    <source>
        <dbReference type="SAM" id="Coils"/>
    </source>
</evidence>
<evidence type="ECO:0000313" key="4">
    <source>
        <dbReference type="Proteomes" id="UP000034189"/>
    </source>
</evidence>
<evidence type="ECO:0000313" key="3">
    <source>
        <dbReference type="EMBL" id="AKG36509.1"/>
    </source>
</evidence>
<reference evidence="3 4" key="1">
    <citation type="submission" date="2015-03" db="EMBL/GenBank/DDBJ databases">
        <authorList>
            <person name="Abdul Halim M."/>
        </authorList>
    </citation>
    <scope>NUCLEOTIDE SEQUENCE [LARGE SCALE GENOMIC DNA]</scope>
    <source>
        <strain evidence="3 4">ATCC 35681</strain>
    </source>
</reference>
<dbReference type="AlphaFoldDB" id="A0A0F7FDE1"/>
<evidence type="ECO:0000256" key="2">
    <source>
        <dbReference type="SAM" id="Phobius"/>
    </source>
</evidence>
<keyword evidence="2" id="KW-1133">Transmembrane helix</keyword>
<name>A0A0F7FDE1_PAEDU</name>